<feature type="domain" description="Retrotransposon gag" evidence="1">
    <location>
        <begin position="33"/>
        <end position="84"/>
    </location>
</feature>
<keyword evidence="3" id="KW-1185">Reference proteome</keyword>
<dbReference type="Pfam" id="PF03732">
    <property type="entry name" value="Retrotrans_gag"/>
    <property type="match status" value="1"/>
</dbReference>
<protein>
    <recommendedName>
        <fullName evidence="1">Retrotransposon gag domain-containing protein</fullName>
    </recommendedName>
</protein>
<dbReference type="EMBL" id="JABFUD020000003">
    <property type="protein sequence ID" value="KAI5082295.1"/>
    <property type="molecule type" value="Genomic_DNA"/>
</dbReference>
<dbReference type="Proteomes" id="UP000886520">
    <property type="component" value="Chromosome 2"/>
</dbReference>
<reference evidence="2" key="1">
    <citation type="submission" date="2021-01" db="EMBL/GenBank/DDBJ databases">
        <title>Adiantum capillus-veneris genome.</title>
        <authorList>
            <person name="Fang Y."/>
            <person name="Liao Q."/>
        </authorList>
    </citation>
    <scope>NUCLEOTIDE SEQUENCE</scope>
    <source>
        <strain evidence="2">H3</strain>
        <tissue evidence="2">Leaf</tissue>
    </source>
</reference>
<dbReference type="AlphaFoldDB" id="A0A9D4VA65"/>
<evidence type="ECO:0000259" key="1">
    <source>
        <dbReference type="Pfam" id="PF03732"/>
    </source>
</evidence>
<accession>A0A9D4VA65</accession>
<comment type="caution">
    <text evidence="2">The sequence shown here is derived from an EMBL/GenBank/DDBJ whole genome shotgun (WGS) entry which is preliminary data.</text>
</comment>
<gene>
    <name evidence="2" type="ORF">GOP47_0002038</name>
</gene>
<dbReference type="InterPro" id="IPR005162">
    <property type="entry name" value="Retrotrans_gag_dom"/>
</dbReference>
<evidence type="ECO:0000313" key="3">
    <source>
        <dbReference type="Proteomes" id="UP000886520"/>
    </source>
</evidence>
<sequence length="84" mass="9881">MVTGKEDVKDWIADFEWHTLGMHIVTDESKIHVFPLALKGEAREWFEGLEEEKKQTWEQVKLKFFDRFGKKLTAAEAMTKLRGL</sequence>
<evidence type="ECO:0000313" key="2">
    <source>
        <dbReference type="EMBL" id="KAI5082295.1"/>
    </source>
</evidence>
<name>A0A9D4VA65_ADICA</name>
<proteinExistence type="predicted"/>
<organism evidence="2 3">
    <name type="scientific">Adiantum capillus-veneris</name>
    <name type="common">Maidenhair fern</name>
    <dbReference type="NCBI Taxonomy" id="13818"/>
    <lineage>
        <taxon>Eukaryota</taxon>
        <taxon>Viridiplantae</taxon>
        <taxon>Streptophyta</taxon>
        <taxon>Embryophyta</taxon>
        <taxon>Tracheophyta</taxon>
        <taxon>Polypodiopsida</taxon>
        <taxon>Polypodiidae</taxon>
        <taxon>Polypodiales</taxon>
        <taxon>Pteridineae</taxon>
        <taxon>Pteridaceae</taxon>
        <taxon>Vittarioideae</taxon>
        <taxon>Adiantum</taxon>
    </lineage>
</organism>